<feature type="domain" description="TCTP" evidence="3">
    <location>
        <begin position="4"/>
        <end position="184"/>
    </location>
</feature>
<keyword evidence="5" id="KW-1185">Reference proteome</keyword>
<organism evidence="4 5">
    <name type="scientific">Stichopus japonicus</name>
    <name type="common">Sea cucumber</name>
    <dbReference type="NCBI Taxonomy" id="307972"/>
    <lineage>
        <taxon>Eukaryota</taxon>
        <taxon>Metazoa</taxon>
        <taxon>Echinodermata</taxon>
        <taxon>Eleutherozoa</taxon>
        <taxon>Echinozoa</taxon>
        <taxon>Holothuroidea</taxon>
        <taxon>Aspidochirotacea</taxon>
        <taxon>Aspidochirotida</taxon>
        <taxon>Stichopodidae</taxon>
        <taxon>Apostichopus</taxon>
    </lineage>
</organism>
<dbReference type="PANTHER" id="PTHR11991:SF0">
    <property type="entry name" value="TRANSLATIONALLY-CONTROLLED TUMOR PROTEIN"/>
    <property type="match status" value="1"/>
</dbReference>
<reference evidence="4 5" key="1">
    <citation type="journal article" date="2017" name="PLoS Biol.">
        <title>The sea cucumber genome provides insights into morphological evolution and visceral regeneration.</title>
        <authorList>
            <person name="Zhang X."/>
            <person name="Sun L."/>
            <person name="Yuan J."/>
            <person name="Sun Y."/>
            <person name="Gao Y."/>
            <person name="Zhang L."/>
            <person name="Li S."/>
            <person name="Dai H."/>
            <person name="Hamel J.F."/>
            <person name="Liu C."/>
            <person name="Yu Y."/>
            <person name="Liu S."/>
            <person name="Lin W."/>
            <person name="Guo K."/>
            <person name="Jin S."/>
            <person name="Xu P."/>
            <person name="Storey K.B."/>
            <person name="Huan P."/>
            <person name="Zhang T."/>
            <person name="Zhou Y."/>
            <person name="Zhang J."/>
            <person name="Lin C."/>
            <person name="Li X."/>
            <person name="Xing L."/>
            <person name="Huo D."/>
            <person name="Sun M."/>
            <person name="Wang L."/>
            <person name="Mercier A."/>
            <person name="Li F."/>
            <person name="Yang H."/>
            <person name="Xiang J."/>
        </authorList>
    </citation>
    <scope>NUCLEOTIDE SEQUENCE [LARGE SCALE GENOMIC DNA]</scope>
    <source>
        <strain evidence="4">Shaxun</strain>
        <tissue evidence="4">Muscle</tissue>
    </source>
</reference>
<dbReference type="PANTHER" id="PTHR11991">
    <property type="entry name" value="TRANSLATIONALLY CONTROLLED TUMOR PROTEIN-RELATED"/>
    <property type="match status" value="1"/>
</dbReference>
<dbReference type="InterPro" id="IPR011057">
    <property type="entry name" value="Mss4-like_sf"/>
</dbReference>
<dbReference type="Proteomes" id="UP000230750">
    <property type="component" value="Unassembled WGS sequence"/>
</dbReference>
<accession>A0A2G8JQL5</accession>
<dbReference type="Gene3D" id="2.170.150.10">
    <property type="entry name" value="Metal Binding Protein, Guanine Nucleotide Exchange Factor, Chain A"/>
    <property type="match status" value="1"/>
</dbReference>
<evidence type="ECO:0000256" key="1">
    <source>
        <dbReference type="PROSITE-ProRule" id="PRU01133"/>
    </source>
</evidence>
<dbReference type="AlphaFoldDB" id="A0A2G8JQL5"/>
<protein>
    <submittedName>
        <fullName evidence="4">Translationally-controlled tumor protein</fullName>
    </submittedName>
</protein>
<dbReference type="GO" id="GO:0005737">
    <property type="term" value="C:cytoplasm"/>
    <property type="evidence" value="ECO:0007669"/>
    <property type="project" value="TreeGrafter"/>
</dbReference>
<comment type="caution">
    <text evidence="4">The sequence shown here is derived from an EMBL/GenBank/DDBJ whole genome shotgun (WGS) entry which is preliminary data.</text>
</comment>
<dbReference type="InterPro" id="IPR034737">
    <property type="entry name" value="TCTP"/>
</dbReference>
<sequence length="192" mass="22216">MVAFVVCSCQFYHSSHPFFLADEVLFDDAYPIKLVDDLYYRVTGKLTSESTDVNESVIAGNVSAEGGWEAFEANVRKGVNIVLAYHLKEIEGLDRKEYITLFKQYARRLIRHYKKNLPDKVAELEDKIRMLLEEVEKLLKAEEFQFFQAVSDIGEGMVALLGYEEDGMTPYMIFYKHGLREEKLVNSVFKLF</sequence>
<evidence type="ECO:0000259" key="3">
    <source>
        <dbReference type="PROSITE" id="PS51797"/>
    </source>
</evidence>
<dbReference type="PROSITE" id="PS51797">
    <property type="entry name" value="TCTP_3"/>
    <property type="match status" value="1"/>
</dbReference>
<dbReference type="InterPro" id="IPR018105">
    <property type="entry name" value="Translational_control_tumour_p"/>
</dbReference>
<comment type="similarity">
    <text evidence="1">Belongs to the TCTP family.</text>
</comment>
<feature type="coiled-coil region" evidence="2">
    <location>
        <begin position="114"/>
        <end position="141"/>
    </location>
</feature>
<dbReference type="InterPro" id="IPR011323">
    <property type="entry name" value="Mss4/transl-control_tumour"/>
</dbReference>
<dbReference type="Pfam" id="PF00838">
    <property type="entry name" value="TCTP"/>
    <property type="match status" value="1"/>
</dbReference>
<dbReference type="STRING" id="307972.A0A2G8JQL5"/>
<proteinExistence type="inferred from homology"/>
<name>A0A2G8JQL5_STIJA</name>
<dbReference type="SUPFAM" id="SSF51316">
    <property type="entry name" value="Mss4-like"/>
    <property type="match status" value="1"/>
</dbReference>
<dbReference type="OrthoDB" id="10248936at2759"/>
<keyword evidence="2" id="KW-0175">Coiled coil</keyword>
<evidence type="ECO:0000313" key="4">
    <source>
        <dbReference type="EMBL" id="PIK38057.1"/>
    </source>
</evidence>
<dbReference type="EMBL" id="MRZV01001412">
    <property type="protein sequence ID" value="PIK38057.1"/>
    <property type="molecule type" value="Genomic_DNA"/>
</dbReference>
<dbReference type="GO" id="GO:0005509">
    <property type="term" value="F:calcium ion binding"/>
    <property type="evidence" value="ECO:0007669"/>
    <property type="project" value="TreeGrafter"/>
</dbReference>
<evidence type="ECO:0000256" key="2">
    <source>
        <dbReference type="SAM" id="Coils"/>
    </source>
</evidence>
<gene>
    <name evidence="4" type="ORF">BSL78_25103</name>
</gene>
<evidence type="ECO:0000313" key="5">
    <source>
        <dbReference type="Proteomes" id="UP000230750"/>
    </source>
</evidence>